<protein>
    <submittedName>
        <fullName evidence="1">Phage head completion/stabilization protein</fullName>
    </submittedName>
</protein>
<evidence type="ECO:0000313" key="1">
    <source>
        <dbReference type="EMBL" id="SPY97784.1"/>
    </source>
</evidence>
<proteinExistence type="predicted"/>
<dbReference type="RefSeq" id="WP_036907264.1">
    <property type="nucleotide sequence ID" value="NZ_BRSY01000002.1"/>
</dbReference>
<organism evidence="1 2">
    <name type="scientific">Proteus mirabilis</name>
    <dbReference type="NCBI Taxonomy" id="584"/>
    <lineage>
        <taxon>Bacteria</taxon>
        <taxon>Pseudomonadati</taxon>
        <taxon>Pseudomonadota</taxon>
        <taxon>Gammaproteobacteria</taxon>
        <taxon>Enterobacterales</taxon>
        <taxon>Morganellaceae</taxon>
        <taxon>Proteus</taxon>
    </lineage>
</organism>
<reference evidence="1 2" key="1">
    <citation type="submission" date="2018-06" db="EMBL/GenBank/DDBJ databases">
        <authorList>
            <consortium name="Pathogen Informatics"/>
            <person name="Doyle S."/>
        </authorList>
    </citation>
    <scope>NUCLEOTIDE SEQUENCE [LARGE SCALE GENOMIC DNA]</scope>
    <source>
        <strain evidence="1 2">NCTC10975</strain>
    </source>
</reference>
<dbReference type="AlphaFoldDB" id="A0A2X2BRK6"/>
<dbReference type="InterPro" id="IPR009225">
    <property type="entry name" value="Phage_head_completion_GpL"/>
</dbReference>
<gene>
    <name evidence="1" type="ORF">NCTC10975_02892</name>
</gene>
<dbReference type="Proteomes" id="UP000251485">
    <property type="component" value="Unassembled WGS sequence"/>
</dbReference>
<dbReference type="EMBL" id="UAUE01000023">
    <property type="protein sequence ID" value="SPY97784.1"/>
    <property type="molecule type" value="Genomic_DNA"/>
</dbReference>
<accession>A0A2X2BRK6</accession>
<evidence type="ECO:0000313" key="2">
    <source>
        <dbReference type="Proteomes" id="UP000251485"/>
    </source>
</evidence>
<name>A0A2X2BRK6_PROMI</name>
<dbReference type="Pfam" id="PF05926">
    <property type="entry name" value="Phage_GPL"/>
    <property type="match status" value="1"/>
</dbReference>
<sequence length="150" mass="16735">MLNGDGITYKNEELTNDEFWPDLNLGDFQKSRAIPANIDADFIADALLTTVTEINSELKDVKSYWLSKGVNQAKDAPGAKIKGVNALCAQYKKAVYARAKADLLGEYLSIVSRAPNPQQESDELRSRLLAESTFVIRNMKQLPRITVKMI</sequence>